<gene>
    <name evidence="1" type="ORF">MM415A00493_0012</name>
</gene>
<accession>A0A6M3KK51</accession>
<evidence type="ECO:0000313" key="1">
    <source>
        <dbReference type="EMBL" id="QJA81768.1"/>
    </source>
</evidence>
<dbReference type="AlphaFoldDB" id="A0A6M3KK51"/>
<organism evidence="1">
    <name type="scientific">viral metagenome</name>
    <dbReference type="NCBI Taxonomy" id="1070528"/>
    <lineage>
        <taxon>unclassified sequences</taxon>
        <taxon>metagenomes</taxon>
        <taxon>organismal metagenomes</taxon>
    </lineage>
</organism>
<dbReference type="EMBL" id="MT142469">
    <property type="protein sequence ID" value="QJA81768.1"/>
    <property type="molecule type" value="Genomic_DNA"/>
</dbReference>
<protein>
    <submittedName>
        <fullName evidence="1">Uncharacterized protein</fullName>
    </submittedName>
</protein>
<proteinExistence type="predicted"/>
<reference evidence="1" key="1">
    <citation type="submission" date="2020-03" db="EMBL/GenBank/DDBJ databases">
        <title>The deep terrestrial virosphere.</title>
        <authorList>
            <person name="Holmfeldt K."/>
            <person name="Nilsson E."/>
            <person name="Simone D."/>
            <person name="Lopez-Fernandez M."/>
            <person name="Wu X."/>
            <person name="de Brujin I."/>
            <person name="Lundin D."/>
            <person name="Andersson A."/>
            <person name="Bertilsson S."/>
            <person name="Dopson M."/>
        </authorList>
    </citation>
    <scope>NUCLEOTIDE SEQUENCE</scope>
    <source>
        <strain evidence="1">MM415A00493</strain>
    </source>
</reference>
<name>A0A6M3KK51_9ZZZZ</name>
<sequence>MGKMNVAQDIHIVPVRATTTDTATFIAPHINMKLYDKVEFLVIFGTLSGGSNVLTVTQSAVTAGSTSTAIAARYRMPAAAGTDTMGDVTTLASTGLTLTFGTFTTKGIIVDVDSSDMTTADLPYVGLTFTGANSATSTIWALCWPKYPQETNSGALT</sequence>